<dbReference type="EMBL" id="JBIGHZ010000002">
    <property type="protein sequence ID" value="MFG6447995.1"/>
    <property type="molecule type" value="Genomic_DNA"/>
</dbReference>
<feature type="transmembrane region" description="Helical" evidence="6">
    <location>
        <begin position="15"/>
        <end position="36"/>
    </location>
</feature>
<dbReference type="NCBIfam" id="TIGR04409">
    <property type="entry name" value="LptC_YrbK"/>
    <property type="match status" value="1"/>
</dbReference>
<gene>
    <name evidence="7" type="primary">lptC</name>
    <name evidence="7" type="ORF">ACG0Z6_07000</name>
</gene>
<keyword evidence="3 6" id="KW-0812">Transmembrane</keyword>
<dbReference type="Proteomes" id="UP001606099">
    <property type="component" value="Unassembled WGS sequence"/>
</dbReference>
<evidence type="ECO:0000313" key="8">
    <source>
        <dbReference type="Proteomes" id="UP001606099"/>
    </source>
</evidence>
<dbReference type="InterPro" id="IPR010664">
    <property type="entry name" value="LipoPS_assembly_LptC-rel"/>
</dbReference>
<dbReference type="RefSeq" id="WP_394459862.1">
    <property type="nucleotide sequence ID" value="NZ_JBIGHZ010000002.1"/>
</dbReference>
<sequence length="217" mass="24544">MTQRWLPWVWRVQTWLANYVPLLLMAALAALTWWLIKNTPLLAPAGEKLPPRHIPDYTMEGFELSRFDKSGQLRAQVLGKAMRHYPDTDTFELDGVTLRAHGNSGELTLVDAQRAESNGDGSELVLRGQVQVRRFERDAQGRLRPLPAMELHSEHLVAYVKQDRLVAEQRATLRLPGGELSLSRFDYQHRSGVLQFSGLTRGRIEAAARRGALKVSP</sequence>
<evidence type="ECO:0000256" key="6">
    <source>
        <dbReference type="SAM" id="Phobius"/>
    </source>
</evidence>
<evidence type="ECO:0000313" key="7">
    <source>
        <dbReference type="EMBL" id="MFG6447995.1"/>
    </source>
</evidence>
<dbReference type="Gene3D" id="2.60.450.10">
    <property type="entry name" value="Lipopolysaccharide (LPS) transport protein A like domain"/>
    <property type="match status" value="1"/>
</dbReference>
<keyword evidence="8" id="KW-1185">Reference proteome</keyword>
<accession>A0ABW7FUI9</accession>
<evidence type="ECO:0000256" key="1">
    <source>
        <dbReference type="ARBA" id="ARBA00022475"/>
    </source>
</evidence>
<dbReference type="Pfam" id="PF06835">
    <property type="entry name" value="LptC"/>
    <property type="match status" value="1"/>
</dbReference>
<proteinExistence type="predicted"/>
<name>A0ABW7FUI9_9BURK</name>
<keyword evidence="4 6" id="KW-1133">Transmembrane helix</keyword>
<evidence type="ECO:0000256" key="2">
    <source>
        <dbReference type="ARBA" id="ARBA00022519"/>
    </source>
</evidence>
<protein>
    <submittedName>
        <fullName evidence="7">LPS export ABC transporter periplasmic protein LptC</fullName>
    </submittedName>
</protein>
<dbReference type="PANTHER" id="PTHR37481:SF1">
    <property type="entry name" value="LIPOPOLYSACCHARIDE EXPORT SYSTEM PROTEIN LPTC"/>
    <property type="match status" value="1"/>
</dbReference>
<dbReference type="PANTHER" id="PTHR37481">
    <property type="entry name" value="LIPOPOLYSACCHARIDE EXPORT SYSTEM PROTEIN LPTC"/>
    <property type="match status" value="1"/>
</dbReference>
<comment type="caution">
    <text evidence="7">The sequence shown here is derived from an EMBL/GenBank/DDBJ whole genome shotgun (WGS) entry which is preliminary data.</text>
</comment>
<keyword evidence="1" id="KW-1003">Cell membrane</keyword>
<evidence type="ECO:0000256" key="4">
    <source>
        <dbReference type="ARBA" id="ARBA00022989"/>
    </source>
</evidence>
<dbReference type="InterPro" id="IPR052363">
    <property type="entry name" value="LPS_export_LptC"/>
</dbReference>
<organism evidence="7 8">
    <name type="scientific">Roseateles rivi</name>
    <dbReference type="NCBI Taxonomy" id="3299028"/>
    <lineage>
        <taxon>Bacteria</taxon>
        <taxon>Pseudomonadati</taxon>
        <taxon>Pseudomonadota</taxon>
        <taxon>Betaproteobacteria</taxon>
        <taxon>Burkholderiales</taxon>
        <taxon>Sphaerotilaceae</taxon>
        <taxon>Roseateles</taxon>
    </lineage>
</organism>
<keyword evidence="5 6" id="KW-0472">Membrane</keyword>
<keyword evidence="2" id="KW-0997">Cell inner membrane</keyword>
<evidence type="ECO:0000256" key="3">
    <source>
        <dbReference type="ARBA" id="ARBA00022692"/>
    </source>
</evidence>
<reference evidence="7 8" key="1">
    <citation type="submission" date="2024-08" db="EMBL/GenBank/DDBJ databases">
        <authorList>
            <person name="Lu H."/>
        </authorList>
    </citation>
    <scope>NUCLEOTIDE SEQUENCE [LARGE SCALE GENOMIC DNA]</scope>
    <source>
        <strain evidence="7 8">BYS180W</strain>
    </source>
</reference>
<dbReference type="InterPro" id="IPR026265">
    <property type="entry name" value="LptC"/>
</dbReference>
<evidence type="ECO:0000256" key="5">
    <source>
        <dbReference type="ARBA" id="ARBA00023136"/>
    </source>
</evidence>